<dbReference type="SUPFAM" id="SSF54211">
    <property type="entry name" value="Ribosomal protein S5 domain 2-like"/>
    <property type="match status" value="1"/>
</dbReference>
<dbReference type="InterPro" id="IPR006204">
    <property type="entry name" value="GHMP_kinase_N_dom"/>
</dbReference>
<evidence type="ECO:0000256" key="1">
    <source>
        <dbReference type="ARBA" id="ARBA00006566"/>
    </source>
</evidence>
<dbReference type="InterPro" id="IPR006206">
    <property type="entry name" value="Mevalonate/galactokinase"/>
</dbReference>
<proteinExistence type="inferred from homology"/>
<evidence type="ECO:0000259" key="8">
    <source>
        <dbReference type="Pfam" id="PF10509"/>
    </source>
</evidence>
<dbReference type="GO" id="GO:0005524">
    <property type="term" value="F:ATP binding"/>
    <property type="evidence" value="ECO:0007669"/>
    <property type="project" value="UniProtKB-KW"/>
</dbReference>
<reference evidence="9" key="1">
    <citation type="submission" date="2021-05" db="EMBL/GenBank/DDBJ databases">
        <title>A free-living protist that lacks canonical eukaryotic 1 DNA replication and segregation systems.</title>
        <authorList>
            <person name="Salas-Leiva D.E."/>
            <person name="Tromer E.C."/>
            <person name="Curtis B.A."/>
            <person name="Jerlstrom-Hultqvist J."/>
            <person name="Kolisko M."/>
            <person name="Yi Z."/>
            <person name="Salas-Leiva J.S."/>
            <person name="Gallot-Lavallee L."/>
            <person name="Kops G.J.P.L."/>
            <person name="Archibald J.M."/>
            <person name="Simpson A.G.B."/>
            <person name="Roger A.J."/>
        </authorList>
    </citation>
    <scope>NUCLEOTIDE SEQUENCE</scope>
    <source>
        <strain evidence="9">BICM</strain>
    </source>
</reference>
<dbReference type="Proteomes" id="UP000717585">
    <property type="component" value="Unassembled WGS sequence"/>
</dbReference>
<dbReference type="EMBL" id="JAHDYR010000007">
    <property type="protein sequence ID" value="KAG9396201.1"/>
    <property type="molecule type" value="Genomic_DNA"/>
</dbReference>
<dbReference type="InterPro" id="IPR006203">
    <property type="entry name" value="GHMP_knse_ATP-bd_CS"/>
</dbReference>
<dbReference type="Gene3D" id="3.30.70.3170">
    <property type="match status" value="1"/>
</dbReference>
<dbReference type="PANTHER" id="PTHR10457">
    <property type="entry name" value="MEVALONATE KINASE/GALACTOKINASE"/>
    <property type="match status" value="1"/>
</dbReference>
<dbReference type="PIRSF" id="PIRSF000530">
    <property type="entry name" value="Galactokinase"/>
    <property type="match status" value="1"/>
</dbReference>
<dbReference type="PRINTS" id="PR00473">
    <property type="entry name" value="GALCTOKINASE"/>
</dbReference>
<evidence type="ECO:0000256" key="5">
    <source>
        <dbReference type="ARBA" id="ARBA00022840"/>
    </source>
</evidence>
<feature type="domain" description="Galactokinase N-terminal" evidence="8">
    <location>
        <begin position="29"/>
        <end position="77"/>
    </location>
</feature>
<feature type="domain" description="GHMP kinase N-terminal" evidence="6">
    <location>
        <begin position="115"/>
        <end position="199"/>
    </location>
</feature>
<keyword evidence="3" id="KW-0547">Nucleotide-binding</keyword>
<dbReference type="Pfam" id="PF00288">
    <property type="entry name" value="GHMP_kinases_N"/>
    <property type="match status" value="1"/>
</dbReference>
<dbReference type="AlphaFoldDB" id="A0A8J6C046"/>
<gene>
    <name evidence="9" type="ORF">J8273_2553</name>
</gene>
<dbReference type="PROSITE" id="PS00627">
    <property type="entry name" value="GHMP_KINASES_ATP"/>
    <property type="match status" value="1"/>
</dbReference>
<dbReference type="Gene3D" id="1.20.1440.340">
    <property type="match status" value="1"/>
</dbReference>
<dbReference type="PROSITE" id="PS00106">
    <property type="entry name" value="GALACTOKINASE"/>
    <property type="match status" value="1"/>
</dbReference>
<evidence type="ECO:0000259" key="7">
    <source>
        <dbReference type="Pfam" id="PF08544"/>
    </source>
</evidence>
<organism evidence="9 10">
    <name type="scientific">Carpediemonas membranifera</name>
    <dbReference type="NCBI Taxonomy" id="201153"/>
    <lineage>
        <taxon>Eukaryota</taxon>
        <taxon>Metamonada</taxon>
        <taxon>Carpediemonas-like organisms</taxon>
        <taxon>Carpediemonas</taxon>
    </lineage>
</organism>
<evidence type="ECO:0000313" key="9">
    <source>
        <dbReference type="EMBL" id="KAG9396201.1"/>
    </source>
</evidence>
<dbReference type="InterPro" id="IPR020568">
    <property type="entry name" value="Ribosomal_Su5_D2-typ_SF"/>
</dbReference>
<dbReference type="InterPro" id="IPR036554">
    <property type="entry name" value="GHMP_kinase_C_sf"/>
</dbReference>
<comment type="caution">
    <text evidence="9">The sequence shown here is derived from an EMBL/GenBank/DDBJ whole genome shotgun (WGS) entry which is preliminary data.</text>
</comment>
<accession>A0A8J6C046</accession>
<comment type="similarity">
    <text evidence="1">Belongs to the GHMP kinase family. GalK subfamily.</text>
</comment>
<dbReference type="OrthoDB" id="187738at2759"/>
<keyword evidence="4" id="KW-0418">Kinase</keyword>
<dbReference type="InterPro" id="IPR019539">
    <property type="entry name" value="GalKase_N"/>
</dbReference>
<dbReference type="InterPro" id="IPR014721">
    <property type="entry name" value="Ribsml_uS5_D2-typ_fold_subgr"/>
</dbReference>
<evidence type="ECO:0000256" key="3">
    <source>
        <dbReference type="ARBA" id="ARBA00022741"/>
    </source>
</evidence>
<name>A0A8J6C046_9EUKA</name>
<dbReference type="GO" id="GO:0004335">
    <property type="term" value="F:galactokinase activity"/>
    <property type="evidence" value="ECO:0007669"/>
    <property type="project" value="InterPro"/>
</dbReference>
<dbReference type="GO" id="GO:0006012">
    <property type="term" value="P:galactose metabolic process"/>
    <property type="evidence" value="ECO:0007669"/>
    <property type="project" value="InterPro"/>
</dbReference>
<dbReference type="Pfam" id="PF08544">
    <property type="entry name" value="GHMP_kinases_C"/>
    <property type="match status" value="1"/>
</dbReference>
<dbReference type="SUPFAM" id="SSF55060">
    <property type="entry name" value="GHMP Kinase, C-terminal domain"/>
    <property type="match status" value="1"/>
</dbReference>
<dbReference type="Pfam" id="PF10509">
    <property type="entry name" value="GalKase_gal_bdg"/>
    <property type="match status" value="1"/>
</dbReference>
<dbReference type="PANTHER" id="PTHR10457:SF7">
    <property type="entry name" value="GALACTOKINASE-RELATED"/>
    <property type="match status" value="1"/>
</dbReference>
<keyword evidence="10" id="KW-1185">Reference proteome</keyword>
<keyword evidence="5" id="KW-0067">ATP-binding</keyword>
<protein>
    <submittedName>
        <fullName evidence="9">Mevalonate/galactokinase</fullName>
    </submittedName>
</protein>
<dbReference type="NCBIfam" id="TIGR00131">
    <property type="entry name" value="gal_kin"/>
    <property type="match status" value="1"/>
</dbReference>
<dbReference type="InterPro" id="IPR000705">
    <property type="entry name" value="Galactokinase"/>
</dbReference>
<evidence type="ECO:0000313" key="10">
    <source>
        <dbReference type="Proteomes" id="UP000717585"/>
    </source>
</evidence>
<dbReference type="GO" id="GO:0005829">
    <property type="term" value="C:cytosol"/>
    <property type="evidence" value="ECO:0007669"/>
    <property type="project" value="TreeGrafter"/>
</dbReference>
<evidence type="ECO:0000259" key="6">
    <source>
        <dbReference type="Pfam" id="PF00288"/>
    </source>
</evidence>
<evidence type="ECO:0000256" key="4">
    <source>
        <dbReference type="ARBA" id="ARBA00022777"/>
    </source>
</evidence>
<dbReference type="PRINTS" id="PR00959">
    <property type="entry name" value="MEVGALKINASE"/>
</dbReference>
<dbReference type="Gene3D" id="3.30.230.10">
    <property type="match status" value="1"/>
</dbReference>
<dbReference type="InterPro" id="IPR013750">
    <property type="entry name" value="GHMP_kinase_C_dom"/>
</dbReference>
<keyword evidence="2" id="KW-0808">Transferase</keyword>
<evidence type="ECO:0000256" key="2">
    <source>
        <dbReference type="ARBA" id="ARBA00022679"/>
    </source>
</evidence>
<feature type="domain" description="GHMP kinase C-terminal" evidence="7">
    <location>
        <begin position="365"/>
        <end position="430"/>
    </location>
</feature>
<sequence>MPTIPSRALSEIYTGIDAQKERYNHLILRFRDEFPNHEPSFFVRAPGRVNVIGEHVDYSGYSVLPFAIPNDFVFLVEPTDDRSVTISHDDPSLPTFHGHLDSITIPTEHNWTKYLAAALKGMHTIFGATVGVRMVGHGTVPIGSGLSSSSALVCATAAAIAAAGRLEITLPNLAAACIDSERLIGLASGGMDQSASLLSQPHALLHVEFRPNLKATPFMLNNVQFMVLDSGVVSEKAVPSDDGYNKRVAECRAAAALLLATSGHAPTRVSTPFILSEVQEVLGLGFNGLVKAVEKLPESVTIAQFAGILKISESDATRLILSNSRGEPLLVPNVPMFVRKRARHVATEAQRTHDFITEMTRPTPDLGHLGRLMTESHESCRTDYECSCPELDSLVTLCLASGAFGARLTGAGWGGHAIAMFPADVDMKDVAESAAGWSSGHSPLVVEAPSGGAAIVQMADICKMT</sequence>
<dbReference type="InterPro" id="IPR019741">
    <property type="entry name" value="Galactokinase_CS"/>
</dbReference>